<dbReference type="Proteomes" id="UP000630149">
    <property type="component" value="Unassembled WGS sequence"/>
</dbReference>
<dbReference type="Pfam" id="PF01370">
    <property type="entry name" value="Epimerase"/>
    <property type="match status" value="1"/>
</dbReference>
<feature type="domain" description="NAD-dependent epimerase/dehydratase" evidence="3">
    <location>
        <begin position="4"/>
        <end position="227"/>
    </location>
</feature>
<comment type="similarity">
    <text evidence="2">Belongs to the NAD(P)-dependent epimerase/dehydratase family.</text>
</comment>
<dbReference type="SUPFAM" id="SSF51735">
    <property type="entry name" value="NAD(P)-binding Rossmann-fold domains"/>
    <property type="match status" value="1"/>
</dbReference>
<proteinExistence type="inferred from homology"/>
<protein>
    <submittedName>
        <fullName evidence="4">3-beta hydroxysteroid dehydrogenase</fullName>
    </submittedName>
</protein>
<dbReference type="RefSeq" id="WP_131776207.1">
    <property type="nucleotide sequence ID" value="NZ_BMOB01000003.1"/>
</dbReference>
<dbReference type="OrthoDB" id="9801056at2"/>
<accession>A0A917JSZ4</accession>
<evidence type="ECO:0000259" key="3">
    <source>
        <dbReference type="Pfam" id="PF01370"/>
    </source>
</evidence>
<evidence type="ECO:0000313" key="5">
    <source>
        <dbReference type="Proteomes" id="UP000630149"/>
    </source>
</evidence>
<comment type="pathway">
    <text evidence="1">Bacterial outer membrane biogenesis; LPS O-antigen biosynthesis.</text>
</comment>
<dbReference type="EMBL" id="BMOB01000003">
    <property type="protein sequence ID" value="GGI82323.1"/>
    <property type="molecule type" value="Genomic_DNA"/>
</dbReference>
<comment type="caution">
    <text evidence="4">The sequence shown here is derived from an EMBL/GenBank/DDBJ whole genome shotgun (WGS) entry which is preliminary data.</text>
</comment>
<evidence type="ECO:0000256" key="1">
    <source>
        <dbReference type="ARBA" id="ARBA00005125"/>
    </source>
</evidence>
<reference evidence="4" key="2">
    <citation type="submission" date="2020-09" db="EMBL/GenBank/DDBJ databases">
        <authorList>
            <person name="Sun Q."/>
            <person name="Ohkuma M."/>
        </authorList>
    </citation>
    <scope>NUCLEOTIDE SEQUENCE</scope>
    <source>
        <strain evidence="4">JCM 13919</strain>
    </source>
</reference>
<evidence type="ECO:0000256" key="2">
    <source>
        <dbReference type="ARBA" id="ARBA00007637"/>
    </source>
</evidence>
<dbReference type="AlphaFoldDB" id="A0A917JSZ4"/>
<gene>
    <name evidence="4" type="ORF">GCM10007966_08580</name>
</gene>
<dbReference type="PANTHER" id="PTHR43000">
    <property type="entry name" value="DTDP-D-GLUCOSE 4,6-DEHYDRATASE-RELATED"/>
    <property type="match status" value="1"/>
</dbReference>
<dbReference type="Gene3D" id="3.40.50.720">
    <property type="entry name" value="NAD(P)-binding Rossmann-like Domain"/>
    <property type="match status" value="1"/>
</dbReference>
<keyword evidence="5" id="KW-1185">Reference proteome</keyword>
<organism evidence="4 5">
    <name type="scientific">Legionella impletisoli</name>
    <dbReference type="NCBI Taxonomy" id="343510"/>
    <lineage>
        <taxon>Bacteria</taxon>
        <taxon>Pseudomonadati</taxon>
        <taxon>Pseudomonadota</taxon>
        <taxon>Gammaproteobacteria</taxon>
        <taxon>Legionellales</taxon>
        <taxon>Legionellaceae</taxon>
        <taxon>Legionella</taxon>
    </lineage>
</organism>
<dbReference type="InterPro" id="IPR036291">
    <property type="entry name" value="NAD(P)-bd_dom_sf"/>
</dbReference>
<sequence length="333" mass="36915">MKAVVTGATGCLGMNLCKRLISEGYQVTAIGRNEVLGAILSQSGVHFKKMDLSNQMGLKTICETKDVVFHCAALSSPWGKFDAFYQSNVLVTKHVIAATPIHARLVYVSTPSLYFDFTEKHHISEKSPLPLKAANHYVATKRMAEELIDNAHHREGLKVITLRPRAILGSYDRAIMPRLLKTEKNGVLPIIGSGQNRMDMTCVDNVVESLLLAANANENVLGNKYNITNDDPRPLIEILTLLYAALNRPLKTRNIPYSLARMLAKVLELSYHGLNLSGEPRLTSYTASVLALGQTLNIEAAKKDLGYKPIVSLEEGIKRFVNWYSYEPNLHAL</sequence>
<dbReference type="InterPro" id="IPR001509">
    <property type="entry name" value="Epimerase_deHydtase"/>
</dbReference>
<reference evidence="4" key="1">
    <citation type="journal article" date="2014" name="Int. J. Syst. Evol. Microbiol.">
        <title>Complete genome sequence of Corynebacterium casei LMG S-19264T (=DSM 44701T), isolated from a smear-ripened cheese.</title>
        <authorList>
            <consortium name="US DOE Joint Genome Institute (JGI-PGF)"/>
            <person name="Walter F."/>
            <person name="Albersmeier A."/>
            <person name="Kalinowski J."/>
            <person name="Ruckert C."/>
        </authorList>
    </citation>
    <scope>NUCLEOTIDE SEQUENCE</scope>
    <source>
        <strain evidence="4">JCM 13919</strain>
    </source>
</reference>
<name>A0A917JSZ4_9GAMM</name>
<evidence type="ECO:0000313" key="4">
    <source>
        <dbReference type="EMBL" id="GGI82323.1"/>
    </source>
</evidence>